<sequence>MNIERQNLSVGGIDVEVVRKPIKNLHLGVYPPSGRVRVAVPPSVNDEAIRLAVVTRMGWIKRQRNKFEEQARQSARAYVSGETHYYFGVPYRMRLVRKSGGSMVSVAGDRIELSVPANADRDFRERAFQRWQRDRLRERVEPLVGHWSETLGVQRPKAGIKRMRTKWGSCNPIGGRVWINLEMAKKPPACLDYLVCHELAHFIERSHGDRFIALLDRYLPNWRTLRDELNREPLAHEEWSAGLA</sequence>
<organism evidence="2 3">
    <name type="scientific">Pontixanthobacter rizhaonensis</name>
    <dbReference type="NCBI Taxonomy" id="2730337"/>
    <lineage>
        <taxon>Bacteria</taxon>
        <taxon>Pseudomonadati</taxon>
        <taxon>Pseudomonadota</taxon>
        <taxon>Alphaproteobacteria</taxon>
        <taxon>Sphingomonadales</taxon>
        <taxon>Erythrobacteraceae</taxon>
        <taxon>Pontixanthobacter</taxon>
    </lineage>
</organism>
<comment type="caution">
    <text evidence="2">The sequence shown here is derived from an EMBL/GenBank/DDBJ whole genome shotgun (WGS) entry which is preliminary data.</text>
</comment>
<dbReference type="Proteomes" id="UP000561181">
    <property type="component" value="Unassembled WGS sequence"/>
</dbReference>
<dbReference type="CDD" id="cd07344">
    <property type="entry name" value="M48_yhfN_like"/>
    <property type="match status" value="1"/>
</dbReference>
<accession>A0A848QIF6</accession>
<dbReference type="InterPro" id="IPR002725">
    <property type="entry name" value="YgjP-like_metallopeptidase"/>
</dbReference>
<dbReference type="PANTHER" id="PTHR30399:SF1">
    <property type="entry name" value="UTP PYROPHOSPHATASE"/>
    <property type="match status" value="1"/>
</dbReference>
<keyword evidence="3" id="KW-1185">Reference proteome</keyword>
<dbReference type="PANTHER" id="PTHR30399">
    <property type="entry name" value="UNCHARACTERIZED PROTEIN YGJP"/>
    <property type="match status" value="1"/>
</dbReference>
<evidence type="ECO:0000313" key="3">
    <source>
        <dbReference type="Proteomes" id="UP000561181"/>
    </source>
</evidence>
<name>A0A848QIF6_9SPHN</name>
<dbReference type="RefSeq" id="WP_170009149.1">
    <property type="nucleotide sequence ID" value="NZ_JABCRE010000001.1"/>
</dbReference>
<dbReference type="InterPro" id="IPR053136">
    <property type="entry name" value="UTP_pyrophosphatase-like"/>
</dbReference>
<evidence type="ECO:0000313" key="2">
    <source>
        <dbReference type="EMBL" id="NMW30453.1"/>
    </source>
</evidence>
<reference evidence="2 3" key="1">
    <citation type="submission" date="2020-04" db="EMBL/GenBank/DDBJ databases">
        <authorList>
            <person name="Liu A."/>
        </authorList>
    </citation>
    <scope>NUCLEOTIDE SEQUENCE [LARGE SCALE GENOMIC DNA]</scope>
    <source>
        <strain evidence="2 3">RZ02</strain>
    </source>
</reference>
<dbReference type="EMBL" id="JABCRE010000001">
    <property type="protein sequence ID" value="NMW30453.1"/>
    <property type="molecule type" value="Genomic_DNA"/>
</dbReference>
<gene>
    <name evidence="2" type="ORF">HKD42_00030</name>
</gene>
<evidence type="ECO:0000259" key="1">
    <source>
        <dbReference type="Pfam" id="PF01863"/>
    </source>
</evidence>
<dbReference type="Pfam" id="PF01863">
    <property type="entry name" value="YgjP-like"/>
    <property type="match status" value="1"/>
</dbReference>
<dbReference type="AlphaFoldDB" id="A0A848QIF6"/>
<dbReference type="Gene3D" id="3.30.2010.10">
    <property type="entry name" value="Metalloproteases ('zincins'), catalytic domain"/>
    <property type="match status" value="1"/>
</dbReference>
<proteinExistence type="predicted"/>
<protein>
    <submittedName>
        <fullName evidence="2">M48 family metallopeptidase</fullName>
    </submittedName>
</protein>
<feature type="domain" description="YgjP-like metallopeptidase" evidence="1">
    <location>
        <begin position="27"/>
        <end position="231"/>
    </location>
</feature>